<dbReference type="EMBL" id="LAZR01023968">
    <property type="protein sequence ID" value="KKL76688.1"/>
    <property type="molecule type" value="Genomic_DNA"/>
</dbReference>
<proteinExistence type="predicted"/>
<name>A0A0F9ERC0_9ZZZZ</name>
<reference evidence="1" key="1">
    <citation type="journal article" date="2015" name="Nature">
        <title>Complex archaea that bridge the gap between prokaryotes and eukaryotes.</title>
        <authorList>
            <person name="Spang A."/>
            <person name="Saw J.H."/>
            <person name="Jorgensen S.L."/>
            <person name="Zaremba-Niedzwiedzka K."/>
            <person name="Martijn J."/>
            <person name="Lind A.E."/>
            <person name="van Eijk R."/>
            <person name="Schleper C."/>
            <person name="Guy L."/>
            <person name="Ettema T.J."/>
        </authorList>
    </citation>
    <scope>NUCLEOTIDE SEQUENCE</scope>
</reference>
<dbReference type="AlphaFoldDB" id="A0A0F9ERC0"/>
<comment type="caution">
    <text evidence="1">The sequence shown here is derived from an EMBL/GenBank/DDBJ whole genome shotgun (WGS) entry which is preliminary data.</text>
</comment>
<gene>
    <name evidence="1" type="ORF">LCGC14_2042400</name>
</gene>
<evidence type="ECO:0000313" key="1">
    <source>
        <dbReference type="EMBL" id="KKL76688.1"/>
    </source>
</evidence>
<organism evidence="1">
    <name type="scientific">marine sediment metagenome</name>
    <dbReference type="NCBI Taxonomy" id="412755"/>
    <lineage>
        <taxon>unclassified sequences</taxon>
        <taxon>metagenomes</taxon>
        <taxon>ecological metagenomes</taxon>
    </lineage>
</organism>
<protein>
    <submittedName>
        <fullName evidence="1">Uncharacterized protein</fullName>
    </submittedName>
</protein>
<accession>A0A0F9ERC0</accession>
<sequence>MESESDGAGLVANYGSITAALKQWLALVASNRAAWFAINENQSSWQLATTQSKLNVLDATWQGFLSDLKKDRADIIADLNL</sequence>